<evidence type="ECO:0000256" key="1">
    <source>
        <dbReference type="SAM" id="MobiDB-lite"/>
    </source>
</evidence>
<feature type="compositionally biased region" description="Low complexity" evidence="1">
    <location>
        <begin position="59"/>
        <end position="75"/>
    </location>
</feature>
<dbReference type="EMBL" id="JBEVYD010000010">
    <property type="protein sequence ID" value="KAL3229956.1"/>
    <property type="molecule type" value="Genomic_DNA"/>
</dbReference>
<organism evidence="2 3">
    <name type="scientific">Nakaseomyces bracarensis</name>
    <dbReference type="NCBI Taxonomy" id="273131"/>
    <lineage>
        <taxon>Eukaryota</taxon>
        <taxon>Fungi</taxon>
        <taxon>Dikarya</taxon>
        <taxon>Ascomycota</taxon>
        <taxon>Saccharomycotina</taxon>
        <taxon>Saccharomycetes</taxon>
        <taxon>Saccharomycetales</taxon>
        <taxon>Saccharomycetaceae</taxon>
        <taxon>Nakaseomyces</taxon>
    </lineage>
</organism>
<name>A0ABR4NPC1_9SACH</name>
<protein>
    <submittedName>
        <fullName evidence="2">Alpha1-proteinase inhibitor-degradation deficient protein 37</fullName>
    </submittedName>
</protein>
<sequence>MMTNALPIKSYQNCTENDVVGYNDCPESLFVLSTAKSKRARPRRIPVGIHGAAETNYITSTGSSGSASDSRSSSSPLDDDEKLRLPKARVAKRTVVPPPPIGRRSTSSSLVSSSSSIMDIPCATSRSSSMRSVDEVVISEEELLKKVSNIIQTDSKLVDKELEYYKKKVDSYIEPSLKNYTVKLLLSHFFNELETSKDREQAQKLLVRAITSDTTISSWCPAFLKIFENANL</sequence>
<accession>A0ABR4NPC1</accession>
<evidence type="ECO:0000313" key="2">
    <source>
        <dbReference type="EMBL" id="KAL3229956.1"/>
    </source>
</evidence>
<gene>
    <name evidence="2" type="ORF">RNJ44_01319</name>
</gene>
<proteinExistence type="predicted"/>
<dbReference type="Proteomes" id="UP001623330">
    <property type="component" value="Unassembled WGS sequence"/>
</dbReference>
<evidence type="ECO:0000313" key="3">
    <source>
        <dbReference type="Proteomes" id="UP001623330"/>
    </source>
</evidence>
<reference evidence="2 3" key="1">
    <citation type="submission" date="2024-05" db="EMBL/GenBank/DDBJ databases">
        <title>Long read based assembly of the Candida bracarensis genome reveals expanded adhesin content.</title>
        <authorList>
            <person name="Marcet-Houben M."/>
            <person name="Ksiezopolska E."/>
            <person name="Gabaldon T."/>
        </authorList>
    </citation>
    <scope>NUCLEOTIDE SEQUENCE [LARGE SCALE GENOMIC DNA]</scope>
    <source>
        <strain evidence="2 3">CBM6</strain>
    </source>
</reference>
<feature type="region of interest" description="Disordered" evidence="1">
    <location>
        <begin position="41"/>
        <end position="113"/>
    </location>
</feature>
<keyword evidence="3" id="KW-1185">Reference proteome</keyword>
<comment type="caution">
    <text evidence="2">The sequence shown here is derived from an EMBL/GenBank/DDBJ whole genome shotgun (WGS) entry which is preliminary data.</text>
</comment>